<name>A0A167SNG5_9AGAM</name>
<dbReference type="AlphaFoldDB" id="A0A167SNG5"/>
<reference evidence="1 2" key="1">
    <citation type="journal article" date="2016" name="Mol. Biol. Evol.">
        <title>Comparative Genomics of Early-Diverging Mushroom-Forming Fungi Provides Insights into the Origins of Lignocellulose Decay Capabilities.</title>
        <authorList>
            <person name="Nagy L.G."/>
            <person name="Riley R."/>
            <person name="Tritt A."/>
            <person name="Adam C."/>
            <person name="Daum C."/>
            <person name="Floudas D."/>
            <person name="Sun H."/>
            <person name="Yadav J.S."/>
            <person name="Pangilinan J."/>
            <person name="Larsson K.H."/>
            <person name="Matsuura K."/>
            <person name="Barry K."/>
            <person name="Labutti K."/>
            <person name="Kuo R."/>
            <person name="Ohm R.A."/>
            <person name="Bhattacharya S.S."/>
            <person name="Shirouzu T."/>
            <person name="Yoshinaga Y."/>
            <person name="Martin F.M."/>
            <person name="Grigoriev I.V."/>
            <person name="Hibbett D.S."/>
        </authorList>
    </citation>
    <scope>NUCLEOTIDE SEQUENCE [LARGE SCALE GENOMIC DNA]</scope>
    <source>
        <strain evidence="1 2">CBS 109695</strain>
    </source>
</reference>
<dbReference type="EMBL" id="KV419018">
    <property type="protein sequence ID" value="KZP02091.1"/>
    <property type="molecule type" value="Genomic_DNA"/>
</dbReference>
<evidence type="ECO:0000313" key="2">
    <source>
        <dbReference type="Proteomes" id="UP000076532"/>
    </source>
</evidence>
<protein>
    <submittedName>
        <fullName evidence="1">Uncharacterized protein</fullName>
    </submittedName>
</protein>
<organism evidence="1 2">
    <name type="scientific">Athelia psychrophila</name>
    <dbReference type="NCBI Taxonomy" id="1759441"/>
    <lineage>
        <taxon>Eukaryota</taxon>
        <taxon>Fungi</taxon>
        <taxon>Dikarya</taxon>
        <taxon>Basidiomycota</taxon>
        <taxon>Agaricomycotina</taxon>
        <taxon>Agaricomycetes</taxon>
        <taxon>Agaricomycetidae</taxon>
        <taxon>Atheliales</taxon>
        <taxon>Atheliaceae</taxon>
        <taxon>Athelia</taxon>
    </lineage>
</organism>
<dbReference type="Proteomes" id="UP000076532">
    <property type="component" value="Unassembled WGS sequence"/>
</dbReference>
<evidence type="ECO:0000313" key="1">
    <source>
        <dbReference type="EMBL" id="KZP02091.1"/>
    </source>
</evidence>
<sequence length="121" mass="13753">ERLGIFGDGFIRVPSSKIMASTSSGKWEIVVSRLFHLRIQILQLLDQLEPLSGDILQFSRQQLNASPPILVVLLHYISLCCMGVWMLMTDVIDIVWDKYRTLEPFANVQLLVLVASKKLQV</sequence>
<gene>
    <name evidence="1" type="ORF">FIBSPDRAFT_906168</name>
</gene>
<accession>A0A167SNG5</accession>
<proteinExistence type="predicted"/>
<feature type="non-terminal residue" evidence="1">
    <location>
        <position position="1"/>
    </location>
</feature>
<keyword evidence="2" id="KW-1185">Reference proteome</keyword>